<dbReference type="PANTHER" id="PTHR45526:SF1">
    <property type="entry name" value="TRANSCRIPTIONAL REGULATORY PROTEIN DCUR-RELATED"/>
    <property type="match status" value="1"/>
</dbReference>
<evidence type="ECO:0000313" key="7">
    <source>
        <dbReference type="Proteomes" id="UP000000493"/>
    </source>
</evidence>
<accession>A0A7U3ZHN8</accession>
<dbReference type="Pfam" id="PF08447">
    <property type="entry name" value="PAS_3"/>
    <property type="match status" value="1"/>
</dbReference>
<dbReference type="InterPro" id="IPR011006">
    <property type="entry name" value="CheY-like_superfamily"/>
</dbReference>
<dbReference type="Gene3D" id="1.10.287.130">
    <property type="match status" value="1"/>
</dbReference>
<dbReference type="CDD" id="cd00156">
    <property type="entry name" value="REC"/>
    <property type="match status" value="1"/>
</dbReference>
<dbReference type="PROSITE" id="PS50110">
    <property type="entry name" value="RESPONSE_REGULATORY"/>
    <property type="match status" value="1"/>
</dbReference>
<reference evidence="6 7" key="2">
    <citation type="journal article" date="2012" name="Stand. Genomic Sci.">
        <title>Complete genome sequence of the aquatic bacterium Runella slithyformis type strain (LSU 4(T)).</title>
        <authorList>
            <person name="Copeland A."/>
            <person name="Zhang X."/>
            <person name="Misra M."/>
            <person name="Lapidus A."/>
            <person name="Nolan M."/>
            <person name="Lucas S."/>
            <person name="Deshpande S."/>
            <person name="Cheng J.F."/>
            <person name="Tapia R."/>
            <person name="Goodwin L.A."/>
            <person name="Pitluck S."/>
            <person name="Liolios K."/>
            <person name="Pagani I."/>
            <person name="Ivanova N."/>
            <person name="Mikhailova N."/>
            <person name="Pati A."/>
            <person name="Chen A."/>
            <person name="Palaniappan K."/>
            <person name="Land M."/>
            <person name="Hauser L."/>
            <person name="Pan C."/>
            <person name="Jeffries C.D."/>
            <person name="Detter J.C."/>
            <person name="Brambilla E.M."/>
            <person name="Rohde M."/>
            <person name="Djao O.D."/>
            <person name="Goker M."/>
            <person name="Sikorski J."/>
            <person name="Tindall B.J."/>
            <person name="Woyke T."/>
            <person name="Bristow J."/>
            <person name="Eisen J.A."/>
            <person name="Markowitz V."/>
            <person name="Hugenholtz P."/>
            <person name="Kyrpides N.C."/>
            <person name="Klenk H.P."/>
            <person name="Mavromatis K."/>
        </authorList>
    </citation>
    <scope>NUCLEOTIDE SEQUENCE [LARGE SCALE GENOMIC DNA]</scope>
    <source>
        <strain evidence="7">ATCC 29530 / DSM 19594 / LMG 11500 / NCIMB 11436 / LSU 4</strain>
    </source>
</reference>
<evidence type="ECO:0000313" key="6">
    <source>
        <dbReference type="EMBL" id="AEI47416.1"/>
    </source>
</evidence>
<evidence type="ECO:0000259" key="4">
    <source>
        <dbReference type="PROSITE" id="PS50110"/>
    </source>
</evidence>
<protein>
    <recommendedName>
        <fullName evidence="2">histidine kinase</fullName>
        <ecNumber evidence="2">2.7.13.3</ecNumber>
    </recommendedName>
</protein>
<dbReference type="InterPro" id="IPR051271">
    <property type="entry name" value="2C-system_Tx_regulators"/>
</dbReference>
<dbReference type="Pfam" id="PF00072">
    <property type="entry name" value="Response_reg"/>
    <property type="match status" value="1"/>
</dbReference>
<dbReference type="InterPro" id="IPR000014">
    <property type="entry name" value="PAS"/>
</dbReference>
<dbReference type="SMART" id="SM00091">
    <property type="entry name" value="PAS"/>
    <property type="match status" value="1"/>
</dbReference>
<feature type="domain" description="Response regulatory" evidence="4">
    <location>
        <begin position="1"/>
        <end position="117"/>
    </location>
</feature>
<dbReference type="Gene3D" id="3.30.450.20">
    <property type="entry name" value="PAS domain"/>
    <property type="match status" value="1"/>
</dbReference>
<feature type="domain" description="PAS" evidence="5">
    <location>
        <begin position="130"/>
        <end position="201"/>
    </location>
</feature>
<dbReference type="NCBIfam" id="TIGR00229">
    <property type="entry name" value="sensory_box"/>
    <property type="match status" value="1"/>
</dbReference>
<name>A0A7U3ZHN8_RUNSL</name>
<dbReference type="KEGG" id="rsi:Runsl_0985"/>
<gene>
    <name evidence="6" type="ordered locus">Runsl_0985</name>
</gene>
<dbReference type="CDD" id="cd00082">
    <property type="entry name" value="HisKA"/>
    <property type="match status" value="1"/>
</dbReference>
<dbReference type="SUPFAM" id="SSF47384">
    <property type="entry name" value="Homodimeric domain of signal transducing histidine kinase"/>
    <property type="match status" value="1"/>
</dbReference>
<dbReference type="InterPro" id="IPR036097">
    <property type="entry name" value="HisK_dim/P_sf"/>
</dbReference>
<evidence type="ECO:0000256" key="1">
    <source>
        <dbReference type="ARBA" id="ARBA00000085"/>
    </source>
</evidence>
<dbReference type="SUPFAM" id="SSF55785">
    <property type="entry name" value="PYP-like sensor domain (PAS domain)"/>
    <property type="match status" value="1"/>
</dbReference>
<organism evidence="6 7">
    <name type="scientific">Runella slithyformis (strain ATCC 29530 / DSM 19594 / LMG 11500 / NCIMB 11436 / LSU 4)</name>
    <dbReference type="NCBI Taxonomy" id="761193"/>
    <lineage>
        <taxon>Bacteria</taxon>
        <taxon>Pseudomonadati</taxon>
        <taxon>Bacteroidota</taxon>
        <taxon>Cytophagia</taxon>
        <taxon>Cytophagales</taxon>
        <taxon>Spirosomataceae</taxon>
        <taxon>Runella</taxon>
    </lineage>
</organism>
<feature type="modified residue" description="4-aspartylphosphate" evidence="3">
    <location>
        <position position="52"/>
    </location>
</feature>
<dbReference type="Proteomes" id="UP000000493">
    <property type="component" value="Chromosome"/>
</dbReference>
<dbReference type="Pfam" id="PF00512">
    <property type="entry name" value="HisKA"/>
    <property type="match status" value="1"/>
</dbReference>
<dbReference type="PROSITE" id="PS50112">
    <property type="entry name" value="PAS"/>
    <property type="match status" value="1"/>
</dbReference>
<dbReference type="InterPro" id="IPR035965">
    <property type="entry name" value="PAS-like_dom_sf"/>
</dbReference>
<dbReference type="GO" id="GO:0000156">
    <property type="term" value="F:phosphorelay response regulator activity"/>
    <property type="evidence" value="ECO:0007669"/>
    <property type="project" value="TreeGrafter"/>
</dbReference>
<proteinExistence type="predicted"/>
<evidence type="ECO:0000256" key="2">
    <source>
        <dbReference type="ARBA" id="ARBA00012438"/>
    </source>
</evidence>
<dbReference type="SMART" id="SM00448">
    <property type="entry name" value="REC"/>
    <property type="match status" value="1"/>
</dbReference>
<keyword evidence="3" id="KW-0597">Phosphoprotein</keyword>
<keyword evidence="7" id="KW-1185">Reference proteome</keyword>
<evidence type="ECO:0000259" key="5">
    <source>
        <dbReference type="PROSITE" id="PS50112"/>
    </source>
</evidence>
<dbReference type="SMART" id="SM00388">
    <property type="entry name" value="HisKA"/>
    <property type="match status" value="1"/>
</dbReference>
<dbReference type="InterPro" id="IPR013655">
    <property type="entry name" value="PAS_fold_3"/>
</dbReference>
<comment type="catalytic activity">
    <reaction evidence="1">
        <text>ATP + protein L-histidine = ADP + protein N-phospho-L-histidine.</text>
        <dbReference type="EC" id="2.7.13.3"/>
    </reaction>
</comment>
<dbReference type="InterPro" id="IPR003661">
    <property type="entry name" value="HisK_dim/P_dom"/>
</dbReference>
<dbReference type="GO" id="GO:0000155">
    <property type="term" value="F:phosphorelay sensor kinase activity"/>
    <property type="evidence" value="ECO:0007669"/>
    <property type="project" value="InterPro"/>
</dbReference>
<dbReference type="SUPFAM" id="SSF52172">
    <property type="entry name" value="CheY-like"/>
    <property type="match status" value="1"/>
</dbReference>
<evidence type="ECO:0000256" key="3">
    <source>
        <dbReference type="PROSITE-ProRule" id="PRU00169"/>
    </source>
</evidence>
<dbReference type="Gene3D" id="3.40.50.2300">
    <property type="match status" value="1"/>
</dbReference>
<dbReference type="AlphaFoldDB" id="A0A7U3ZHN8"/>
<reference evidence="7" key="1">
    <citation type="submission" date="2011-06" db="EMBL/GenBank/DDBJ databases">
        <title>The complete genome of chromosome of Runella slithyformis DSM 19594.</title>
        <authorList>
            <consortium name="US DOE Joint Genome Institute (JGI-PGF)"/>
            <person name="Lucas S."/>
            <person name="Han J."/>
            <person name="Lapidus A."/>
            <person name="Bruce D."/>
            <person name="Goodwin L."/>
            <person name="Pitluck S."/>
            <person name="Peters L."/>
            <person name="Kyrpides N."/>
            <person name="Mavromatis K."/>
            <person name="Ivanova N."/>
            <person name="Ovchinnikova G."/>
            <person name="Zhang X."/>
            <person name="Misra M."/>
            <person name="Detter J.C."/>
            <person name="Tapia R."/>
            <person name="Han C."/>
            <person name="Land M."/>
            <person name="Hauser L."/>
            <person name="Markowitz V."/>
            <person name="Cheng J.-F."/>
            <person name="Hugenholtz P."/>
            <person name="Woyke T."/>
            <person name="Wu D."/>
            <person name="Tindall B."/>
            <person name="Faehrich R."/>
            <person name="Brambilla E."/>
            <person name="Klenk H.-P."/>
            <person name="Eisen J.A."/>
        </authorList>
    </citation>
    <scope>NUCLEOTIDE SEQUENCE [LARGE SCALE GENOMIC DNA]</scope>
    <source>
        <strain evidence="7">ATCC 29530 / DSM 19594 / LMG 11500 / NCIMB 11436 / LSU 4</strain>
    </source>
</reference>
<dbReference type="PANTHER" id="PTHR45526">
    <property type="entry name" value="TRANSCRIPTIONAL REGULATORY PROTEIN DPIA"/>
    <property type="match status" value="1"/>
</dbReference>
<dbReference type="InterPro" id="IPR001789">
    <property type="entry name" value="Sig_transdc_resp-reg_receiver"/>
</dbReference>
<dbReference type="EC" id="2.7.13.3" evidence="2"/>
<sequence>MVVEDNPGDYLLLEDYLNELFIVPTLIKAESFKETHEILTNSKEVIDVILLDLSLHDRQGEALIHDVKAVSGNTPLIILTGYSDENFAINSLSIGATDYLLKDELTPTTLYKSIVYSIERNRILRNLKYSEQRYADLFHFSPQPMWVFDVETLRFLDVNEAAILSYGYSYEEFLSMTIRDIRPKEDVPLLQQALIQLQNGGFFRGEFRHKKKNGEIIYVDLRSSNIIYNGRAANIILSNDVTANKIYLTAIEQQNDTLKNIAWLQSHVVRAPLARMMGLAHLLIDDELPEAEYREYLNELLNSANELDTIIKDIIRKAQGINFNIDKND</sequence>
<dbReference type="EMBL" id="CP002859">
    <property type="protein sequence ID" value="AEI47416.1"/>
    <property type="molecule type" value="Genomic_DNA"/>
</dbReference>
<dbReference type="CDD" id="cd00130">
    <property type="entry name" value="PAS"/>
    <property type="match status" value="1"/>
</dbReference>